<accession>A0A8B7CV33</accession>
<dbReference type="InterPro" id="IPR055294">
    <property type="entry name" value="FBL60-like"/>
</dbReference>
<dbReference type="PANTHER" id="PTHR31293">
    <property type="entry name" value="RNI-LIKE SUPERFAMILY PROTEIN"/>
    <property type="match status" value="1"/>
</dbReference>
<dbReference type="InterPro" id="IPR032675">
    <property type="entry name" value="LRR_dom_sf"/>
</dbReference>
<evidence type="ECO:0000313" key="2">
    <source>
        <dbReference type="Proteomes" id="UP000228380"/>
    </source>
</evidence>
<dbReference type="SUPFAM" id="SSF81383">
    <property type="entry name" value="F-box domain"/>
    <property type="match status" value="1"/>
</dbReference>
<dbReference type="Pfam" id="PF24758">
    <property type="entry name" value="LRR_At5g56370"/>
    <property type="match status" value="1"/>
</dbReference>
<organism evidence="2 3">
    <name type="scientific">Phoenix dactylifera</name>
    <name type="common">Date palm</name>
    <dbReference type="NCBI Taxonomy" id="42345"/>
    <lineage>
        <taxon>Eukaryota</taxon>
        <taxon>Viridiplantae</taxon>
        <taxon>Streptophyta</taxon>
        <taxon>Embryophyta</taxon>
        <taxon>Tracheophyta</taxon>
        <taxon>Spermatophyta</taxon>
        <taxon>Magnoliopsida</taxon>
        <taxon>Liliopsida</taxon>
        <taxon>Arecaceae</taxon>
        <taxon>Coryphoideae</taxon>
        <taxon>Phoeniceae</taxon>
        <taxon>Phoenix</taxon>
    </lineage>
</organism>
<dbReference type="AlphaFoldDB" id="A0A8B7CV33"/>
<sequence>MSVGWIAGSGCGAMEIGRSRDRISELPDAILHHIFSFLPTRQLVEASILSKRWTHLWASAPSLSFSSDDFDSTADGRRRFPNFIDTVLLLRDASDISTFRLQWLGEGKDLEQADRWLRFVVKRNVKCLELQMHLYIDESLPSCIFSCQSLQVLKLEAMCGFIGLPGSVSLPKLKRLEVSYAEFLDDSLKELLSGCPLLEVLSFEHCYFTSLEICSHALKRLELYVPDDAEAVVRISAPRLLSFAYWGMVFQELTLMNLSSLTYASICLFSNSSNDDDAGDMDRYRRISNLLAGLHNVESLEFLSVAFKFLLQRRDRSQSLPIFRKLKHLRAGTSLDRDGIAAITSLLQRSPNLESLVIDQYEVPNNLCMEGGSMAPMPDSARLCHLRVVEISNFGATENELSFVKLLSSNVFSAEKVTLVPSKKTGESGDNASRWKQ</sequence>
<dbReference type="InterPro" id="IPR055411">
    <property type="entry name" value="LRR_FXL15/At3g58940/PEG3-like"/>
</dbReference>
<dbReference type="InterPro" id="IPR036047">
    <property type="entry name" value="F-box-like_dom_sf"/>
</dbReference>
<feature type="domain" description="F-box" evidence="1">
    <location>
        <begin position="20"/>
        <end position="68"/>
    </location>
</feature>
<dbReference type="InterPro" id="IPR001810">
    <property type="entry name" value="F-box_dom"/>
</dbReference>
<dbReference type="CDD" id="cd22160">
    <property type="entry name" value="F-box_AtFBL13-like"/>
    <property type="match status" value="1"/>
</dbReference>
<dbReference type="RefSeq" id="XP_008806767.2">
    <property type="nucleotide sequence ID" value="XM_008808545.4"/>
</dbReference>
<dbReference type="RefSeq" id="XP_038981691.1">
    <property type="nucleotide sequence ID" value="XM_039125763.1"/>
</dbReference>
<evidence type="ECO:0000259" key="1">
    <source>
        <dbReference type="PROSITE" id="PS50181"/>
    </source>
</evidence>
<reference evidence="2" key="1">
    <citation type="journal article" date="2019" name="Nat. Commun.">
        <title>Genome-wide association mapping of date palm fruit traits.</title>
        <authorList>
            <person name="Hazzouri K.M."/>
            <person name="Gros-Balthazard M."/>
            <person name="Flowers J.M."/>
            <person name="Copetti D."/>
            <person name="Lemansour A."/>
            <person name="Lebrun M."/>
            <person name="Masmoudi K."/>
            <person name="Ferrand S."/>
            <person name="Dhar M.I."/>
            <person name="Fresquez Z.A."/>
            <person name="Rosas U."/>
            <person name="Zhang J."/>
            <person name="Talag J."/>
            <person name="Lee S."/>
            <person name="Kudrna D."/>
            <person name="Powell R.F."/>
            <person name="Leitch I.J."/>
            <person name="Krueger R.R."/>
            <person name="Wing R.A."/>
            <person name="Amiri K.M.A."/>
            <person name="Purugganan M.D."/>
        </authorList>
    </citation>
    <scope>NUCLEOTIDE SEQUENCE [LARGE SCALE GENOMIC DNA]</scope>
    <source>
        <strain evidence="2">cv. Khalas</strain>
    </source>
</reference>
<evidence type="ECO:0000313" key="3">
    <source>
        <dbReference type="RefSeq" id="XP_008806767.2"/>
    </source>
</evidence>
<dbReference type="SUPFAM" id="SSF52047">
    <property type="entry name" value="RNI-like"/>
    <property type="match status" value="1"/>
</dbReference>
<dbReference type="PANTHER" id="PTHR31293:SF12">
    <property type="entry name" value="RNI-LIKE SUPERFAMILY PROTEIN"/>
    <property type="match status" value="1"/>
</dbReference>
<dbReference type="KEGG" id="pda:103719345"/>
<keyword evidence="2" id="KW-1185">Reference proteome</keyword>
<dbReference type="Proteomes" id="UP000228380">
    <property type="component" value="Chromosome 4"/>
</dbReference>
<dbReference type="PROSITE" id="PS50181">
    <property type="entry name" value="FBOX"/>
    <property type="match status" value="1"/>
</dbReference>
<reference evidence="3 4" key="2">
    <citation type="submission" date="2025-04" db="UniProtKB">
        <authorList>
            <consortium name="RefSeq"/>
        </authorList>
    </citation>
    <scope>IDENTIFICATION</scope>
    <source>
        <tissue evidence="3 4">Young leaves</tissue>
    </source>
</reference>
<dbReference type="OrthoDB" id="763342at2759"/>
<dbReference type="InterPro" id="IPR053781">
    <property type="entry name" value="F-box_AtFBL13-like"/>
</dbReference>
<evidence type="ECO:0000313" key="4">
    <source>
        <dbReference type="RefSeq" id="XP_038981691.1"/>
    </source>
</evidence>
<dbReference type="Pfam" id="PF00646">
    <property type="entry name" value="F-box"/>
    <property type="match status" value="1"/>
</dbReference>
<protein>
    <submittedName>
        <fullName evidence="3 4">F-box/FBD/LRR-repeat protein At3g59240</fullName>
    </submittedName>
</protein>
<name>A0A8B7CV33_PHODC</name>
<proteinExistence type="predicted"/>
<dbReference type="Gene3D" id="1.20.1280.50">
    <property type="match status" value="1"/>
</dbReference>
<gene>
    <name evidence="3 4" type="primary">LOC103719345</name>
</gene>
<dbReference type="Gene3D" id="3.80.10.10">
    <property type="entry name" value="Ribonuclease Inhibitor"/>
    <property type="match status" value="1"/>
</dbReference>
<dbReference type="GeneID" id="103719345"/>